<gene>
    <name evidence="1" type="ORF">ABXZ32_11855</name>
</gene>
<dbReference type="EMBL" id="JBEWYP010000006">
    <property type="protein sequence ID" value="MET7030096.1"/>
    <property type="molecule type" value="Genomic_DNA"/>
</dbReference>
<name>A0ABV2TXU1_9FLAO</name>
<evidence type="ECO:0008006" key="3">
    <source>
        <dbReference type="Google" id="ProtNLM"/>
    </source>
</evidence>
<reference evidence="1 2" key="1">
    <citation type="submission" date="2024-07" db="EMBL/GenBank/DDBJ databases">
        <title>The genome sequence of type strain Sediminicola luteus GDMCC 1.2596T.</title>
        <authorList>
            <person name="Liu Y."/>
        </authorList>
    </citation>
    <scope>NUCLEOTIDE SEQUENCE [LARGE SCALE GENOMIC DNA]</scope>
    <source>
        <strain evidence="1 2">GDMCC 1.2596</strain>
    </source>
</reference>
<evidence type="ECO:0000313" key="2">
    <source>
        <dbReference type="Proteomes" id="UP001549773"/>
    </source>
</evidence>
<protein>
    <recommendedName>
        <fullName evidence="3">Outer membrane protein beta-barrel domain-containing protein</fullName>
    </recommendedName>
</protein>
<sequence>MLKYFVPFFMCFGIAFSQSVNFDQLGKEKFLRYNGGIAANAVYYDGAANRQALTYYLTGNLNFNIAGLYNVPLSFTYSNQEFDFPNPFKFNRFSFNPSYKWAAAHLGDVSMTFSPYTLSGHQFTGAGVDLTPEGPFQISAMYGRFLRATEYNPEAPQGLTAYQRMGYGLKTAYEFEKVKLGLIFFKAKDEETSLENPIPVELGLAPKENAVLSFESEFKVFEKAQIRIEYAISGVTEDNRLIEERTEKGVLSFVLNENISTNYYNALNASFNYPAGNGSLGVGYERIDPDYKTFGAYFFNNDLENITVNANQTIFDGKVNLSVNAGVQQDNLDNAKSSDQQRIVTAINVNYTASDRLGLIGSYSNFQSYTNIRDQFDYINQVGQFDNVDTLNYRQISQNANLGINYILKQTETKQHTTNLNLVYQNSNNQQEGETIEGGFSTFYNGTAAYTLGYPKEALSISLAANTSYNTIGEDENLTVGPTLAVGKQFFEKKLRTNFSSSYNTSFNNGEQQGSVYNFRLGSNYLWLQKHNLSLNVLTLFRNATTANTTDVTITFGYSYAFDNFKLNLDLRGRNANANENTISFRYRNVVYSGTIPNINNQLSTVFGSSQFSSIPLFKKEELVMLLTIVKKQEKEEDYKENALIFLEALYEYGDFQAVYNEALFSAIQKIKRDMRKIDVVLEQLFVDQKLKVDQHPMHNKEIFISEDQELENAYKSLLKDQQIRLEKLVGHRWMQQQFSEFVGMEVVTQPIGDLKEFKETMASRAFKDFDVNSDMERLEELLENEIIDFYYKKSLNTVNPETFELKYINKN</sequence>
<dbReference type="Proteomes" id="UP001549773">
    <property type="component" value="Unassembled WGS sequence"/>
</dbReference>
<keyword evidence="2" id="KW-1185">Reference proteome</keyword>
<evidence type="ECO:0000313" key="1">
    <source>
        <dbReference type="EMBL" id="MET7030096.1"/>
    </source>
</evidence>
<accession>A0ABV2TXU1</accession>
<proteinExistence type="predicted"/>
<dbReference type="RefSeq" id="WP_354618887.1">
    <property type="nucleotide sequence ID" value="NZ_JBEWYP010000006.1"/>
</dbReference>
<organism evidence="1 2">
    <name type="scientific">Sediminicola luteus</name>
    <dbReference type="NCBI Taxonomy" id="319238"/>
    <lineage>
        <taxon>Bacteria</taxon>
        <taxon>Pseudomonadati</taxon>
        <taxon>Bacteroidota</taxon>
        <taxon>Flavobacteriia</taxon>
        <taxon>Flavobacteriales</taxon>
        <taxon>Flavobacteriaceae</taxon>
        <taxon>Sediminicola</taxon>
    </lineage>
</organism>
<comment type="caution">
    <text evidence="1">The sequence shown here is derived from an EMBL/GenBank/DDBJ whole genome shotgun (WGS) entry which is preliminary data.</text>
</comment>
<dbReference type="SUPFAM" id="SSF56935">
    <property type="entry name" value="Porins"/>
    <property type="match status" value="1"/>
</dbReference>